<dbReference type="PANTHER" id="PTHR45947:SF3">
    <property type="entry name" value="SULFOQUINOVOSYL TRANSFERASE SQD2"/>
    <property type="match status" value="1"/>
</dbReference>
<keyword evidence="1" id="KW-0808">Transferase</keyword>
<dbReference type="Proteomes" id="UP001165060">
    <property type="component" value="Unassembled WGS sequence"/>
</dbReference>
<dbReference type="Gene3D" id="3.40.50.2000">
    <property type="entry name" value="Glycogen Phosphorylase B"/>
    <property type="match status" value="2"/>
</dbReference>
<protein>
    <recommendedName>
        <fullName evidence="2">Glycosyl transferase family 1 domain-containing protein</fullName>
    </recommendedName>
</protein>
<keyword evidence="4" id="KW-1185">Reference proteome</keyword>
<dbReference type="PANTHER" id="PTHR45947">
    <property type="entry name" value="SULFOQUINOVOSYL TRANSFERASE SQD2"/>
    <property type="match status" value="1"/>
</dbReference>
<evidence type="ECO:0000256" key="1">
    <source>
        <dbReference type="ARBA" id="ARBA00022676"/>
    </source>
</evidence>
<dbReference type="SUPFAM" id="SSF53756">
    <property type="entry name" value="UDP-Glycosyltransferase/glycogen phosphorylase"/>
    <property type="match status" value="1"/>
</dbReference>
<name>A0ABQ6MBT6_9STRA</name>
<keyword evidence="1" id="KW-0328">Glycosyltransferase</keyword>
<dbReference type="InterPro" id="IPR050194">
    <property type="entry name" value="Glycosyltransferase_grp1"/>
</dbReference>
<comment type="caution">
    <text evidence="3">The sequence shown here is derived from an EMBL/GenBank/DDBJ whole genome shotgun (WGS) entry which is preliminary data.</text>
</comment>
<reference evidence="3 4" key="1">
    <citation type="journal article" date="2023" name="Commun. Biol.">
        <title>Genome analysis of Parmales, the sister group of diatoms, reveals the evolutionary specialization of diatoms from phago-mixotrophs to photoautotrophs.</title>
        <authorList>
            <person name="Ban H."/>
            <person name="Sato S."/>
            <person name="Yoshikawa S."/>
            <person name="Yamada K."/>
            <person name="Nakamura Y."/>
            <person name="Ichinomiya M."/>
            <person name="Sato N."/>
            <person name="Blanc-Mathieu R."/>
            <person name="Endo H."/>
            <person name="Kuwata A."/>
            <person name="Ogata H."/>
        </authorList>
    </citation>
    <scope>NUCLEOTIDE SEQUENCE [LARGE SCALE GENOMIC DNA]</scope>
</reference>
<gene>
    <name evidence="3" type="ORF">TeGR_g8289</name>
</gene>
<organism evidence="3 4">
    <name type="scientific">Tetraparma gracilis</name>
    <dbReference type="NCBI Taxonomy" id="2962635"/>
    <lineage>
        <taxon>Eukaryota</taxon>
        <taxon>Sar</taxon>
        <taxon>Stramenopiles</taxon>
        <taxon>Ochrophyta</taxon>
        <taxon>Bolidophyceae</taxon>
        <taxon>Parmales</taxon>
        <taxon>Triparmaceae</taxon>
        <taxon>Tetraparma</taxon>
    </lineage>
</organism>
<evidence type="ECO:0000313" key="3">
    <source>
        <dbReference type="EMBL" id="GMI23386.1"/>
    </source>
</evidence>
<feature type="domain" description="Glycosyl transferase family 1" evidence="2">
    <location>
        <begin position="393"/>
        <end position="556"/>
    </location>
</feature>
<dbReference type="InterPro" id="IPR001296">
    <property type="entry name" value="Glyco_trans_1"/>
</dbReference>
<evidence type="ECO:0000259" key="2">
    <source>
        <dbReference type="Pfam" id="PF00534"/>
    </source>
</evidence>
<dbReference type="EMBL" id="BRYB01002654">
    <property type="protein sequence ID" value="GMI23386.1"/>
    <property type="molecule type" value="Genomic_DNA"/>
</dbReference>
<sequence>VYTPPSPCISSPSSPIIALPSLPYSSLTTEFSLPLTFQFLHLPPTPHIHISLTNSESFSLPLPGNSTSLPFPLNLTRVDPGTHALTAWVSSDPDKSSGWGGSCPITVVFERVLSVEEGGRAGYGRLMLGAPPEPSAPAQVVDVSGERELNILFVGMLKHDGQKTIWLHQFPYLARSPHHRVQFTTFMAPDNQNNNPGPMKKALQEANVPLSVAPLPSVSEEELMGESGLDLASLYKRSGGVDMSVLVSYLEDRLSLANNDVSKVTPPWAQEIWQMLITELDAFSPDVLVFANARDETDRLLLTAAKKLAKKPPKIVMELPNLYPKVDMAMVDVVVAPSTFAAQHHSVVSQISKTPVQQRPEVRVITPGVDLDRWDVDVPGVSVCEEDSPCQSVGFVGRVSTEKSPGVFVQVAKKVLETHPFAKFVVVGDGKSTGAVRDLVLVLGVEHAFVFAGALYGDDLVQTVKGLDVVLNTPMRYEAETFCIVNIEAKAMRKPVVTFGIGGIGEYTRADGQVVYAREAGGGSVGERLVEDMAAEVARLLDDAGERRRIGEEGRAMAEGRTVQRMVNEYLLLYKELGRA</sequence>
<evidence type="ECO:0000313" key="4">
    <source>
        <dbReference type="Proteomes" id="UP001165060"/>
    </source>
</evidence>
<dbReference type="Pfam" id="PF00534">
    <property type="entry name" value="Glycos_transf_1"/>
    <property type="match status" value="1"/>
</dbReference>
<accession>A0ABQ6MBT6</accession>
<proteinExistence type="predicted"/>
<feature type="non-terminal residue" evidence="3">
    <location>
        <position position="1"/>
    </location>
</feature>
<dbReference type="CDD" id="cd03801">
    <property type="entry name" value="GT4_PimA-like"/>
    <property type="match status" value="1"/>
</dbReference>